<evidence type="ECO:0000256" key="5">
    <source>
        <dbReference type="ARBA" id="ARBA00022824"/>
    </source>
</evidence>
<evidence type="ECO:0000256" key="21">
    <source>
        <dbReference type="ARBA" id="ARBA00048648"/>
    </source>
</evidence>
<comment type="catalytic activity">
    <reaction evidence="23">
        <text>a fatty aldehyde + NAD(+) + H2O = a fatty acid + NADH + 2 H(+)</text>
        <dbReference type="Rhea" id="RHEA:49832"/>
        <dbReference type="ChEBI" id="CHEBI:15377"/>
        <dbReference type="ChEBI" id="CHEBI:15378"/>
        <dbReference type="ChEBI" id="CHEBI:28868"/>
        <dbReference type="ChEBI" id="CHEBI:35746"/>
        <dbReference type="ChEBI" id="CHEBI:57540"/>
        <dbReference type="ChEBI" id="CHEBI:57945"/>
    </reaction>
</comment>
<evidence type="ECO:0000256" key="17">
    <source>
        <dbReference type="ARBA" id="ARBA00047920"/>
    </source>
</evidence>
<evidence type="ECO:0000256" key="22">
    <source>
        <dbReference type="ARBA" id="ARBA00048826"/>
    </source>
</evidence>
<keyword evidence="10" id="KW-0472">Membrane</keyword>
<evidence type="ECO:0000256" key="20">
    <source>
        <dbReference type="ARBA" id="ARBA00048607"/>
    </source>
</evidence>
<dbReference type="GO" id="GO:0120553">
    <property type="term" value="F:farnesal dehydrogenase (NAD+) activity"/>
    <property type="evidence" value="ECO:0007669"/>
    <property type="project" value="UniProtKB-EC"/>
</dbReference>
<evidence type="ECO:0000256" key="12">
    <source>
        <dbReference type="ARBA" id="ARBA00039117"/>
    </source>
</evidence>
<evidence type="ECO:0000256" key="14">
    <source>
        <dbReference type="ARBA" id="ARBA00042336"/>
    </source>
</evidence>
<comment type="catalytic activity">
    <reaction evidence="20">
        <text>22-oxodocosanoate + NAD(+) + H2O = docosanedioate + NADH + 2 H(+)</text>
        <dbReference type="Rhea" id="RHEA:39015"/>
        <dbReference type="ChEBI" id="CHEBI:15377"/>
        <dbReference type="ChEBI" id="CHEBI:15378"/>
        <dbReference type="ChEBI" id="CHEBI:57540"/>
        <dbReference type="ChEBI" id="CHEBI:57945"/>
        <dbReference type="ChEBI" id="CHEBI:76298"/>
        <dbReference type="ChEBI" id="CHEBI:76299"/>
    </reaction>
</comment>
<organism evidence="27 28">
    <name type="scientific">Sus scrofa</name>
    <name type="common">Pig</name>
    <dbReference type="NCBI Taxonomy" id="9823"/>
    <lineage>
        <taxon>Eukaryota</taxon>
        <taxon>Metazoa</taxon>
        <taxon>Chordata</taxon>
        <taxon>Craniata</taxon>
        <taxon>Vertebrata</taxon>
        <taxon>Euteleostomi</taxon>
        <taxon>Mammalia</taxon>
        <taxon>Eutheria</taxon>
        <taxon>Laurasiatheria</taxon>
        <taxon>Artiodactyla</taxon>
        <taxon>Suina</taxon>
        <taxon>Suidae</taxon>
        <taxon>Sus</taxon>
    </lineage>
</organism>
<evidence type="ECO:0000256" key="7">
    <source>
        <dbReference type="ARBA" id="ARBA00022848"/>
    </source>
</evidence>
<sequence>MREEIFGPILPIVPVKNADEAVKFINEREKPLAFYVFSRNNKLIKQMIETTSSGGVTGNDVIMHFMLSSLPFGGVGWIPLKELPVLDALSLPFFY</sequence>
<evidence type="ECO:0000256" key="2">
    <source>
        <dbReference type="ARBA" id="ARBA00004524"/>
    </source>
</evidence>
<evidence type="ECO:0000256" key="4">
    <source>
        <dbReference type="ARBA" id="ARBA00022692"/>
    </source>
</evidence>
<evidence type="ECO:0000256" key="24">
    <source>
        <dbReference type="ARBA" id="ARBA00048972"/>
    </source>
</evidence>
<dbReference type="InterPro" id="IPR016163">
    <property type="entry name" value="Ald_DH_C"/>
</dbReference>
<feature type="domain" description="Aldehyde dehydrogenase" evidence="26">
    <location>
        <begin position="1"/>
        <end position="75"/>
    </location>
</feature>
<evidence type="ECO:0000256" key="18">
    <source>
        <dbReference type="ARBA" id="ARBA00047959"/>
    </source>
</evidence>
<keyword evidence="9" id="KW-0560">Oxidoreductase</keyword>
<dbReference type="GO" id="GO:0006081">
    <property type="term" value="P:aldehyde metabolic process"/>
    <property type="evidence" value="ECO:0007669"/>
    <property type="project" value="InterPro"/>
</dbReference>
<evidence type="ECO:0000313" key="27">
    <source>
        <dbReference type="Ensembl" id="ENSSSCP00070008705.1"/>
    </source>
</evidence>
<dbReference type="Gene3D" id="3.40.309.10">
    <property type="entry name" value="Aldehyde Dehydrogenase, Chain A, domain 2"/>
    <property type="match status" value="1"/>
</dbReference>
<dbReference type="PANTHER" id="PTHR43570">
    <property type="entry name" value="ALDEHYDE DEHYDROGENASE"/>
    <property type="match status" value="1"/>
</dbReference>
<keyword evidence="6" id="KW-0276">Fatty acid metabolism</keyword>
<comment type="catalytic activity">
    <reaction evidence="25">
        <text>hexadecanoate + NADH + 2 H(+) = hexadecanal + NAD(+) + H2O</text>
        <dbReference type="Rhea" id="RHEA:33739"/>
        <dbReference type="ChEBI" id="CHEBI:7896"/>
        <dbReference type="ChEBI" id="CHEBI:15377"/>
        <dbReference type="ChEBI" id="CHEBI:15378"/>
        <dbReference type="ChEBI" id="CHEBI:17600"/>
        <dbReference type="ChEBI" id="CHEBI:57540"/>
        <dbReference type="ChEBI" id="CHEBI:57945"/>
    </reaction>
</comment>
<evidence type="ECO:0000313" key="28">
    <source>
        <dbReference type="Proteomes" id="UP000314985"/>
    </source>
</evidence>
<comment type="catalytic activity">
    <reaction evidence="21">
        <text>octadecanal + NAD(+) + H2O = octadecanoate + NADH + 2 H(+)</text>
        <dbReference type="Rhea" id="RHEA:44020"/>
        <dbReference type="ChEBI" id="CHEBI:15377"/>
        <dbReference type="ChEBI" id="CHEBI:15378"/>
        <dbReference type="ChEBI" id="CHEBI:17034"/>
        <dbReference type="ChEBI" id="CHEBI:25629"/>
        <dbReference type="ChEBI" id="CHEBI:57540"/>
        <dbReference type="ChEBI" id="CHEBI:57945"/>
    </reaction>
</comment>
<comment type="similarity">
    <text evidence="3">Belongs to the aldehyde dehydrogenase family.</text>
</comment>
<evidence type="ECO:0000256" key="3">
    <source>
        <dbReference type="ARBA" id="ARBA00009986"/>
    </source>
</evidence>
<name>A0A4X1SZG6_PIG</name>
<dbReference type="InterPro" id="IPR016161">
    <property type="entry name" value="Ald_DH/histidinol_DH"/>
</dbReference>
<comment type="catalytic activity">
    <reaction evidence="22">
        <text>(2E)-hexadecenal + NAD(+) + H2O = (E)-hexadec-2-enoate + NADH + 2 H(+)</text>
        <dbReference type="Rhea" id="RHEA:36135"/>
        <dbReference type="ChEBI" id="CHEBI:15377"/>
        <dbReference type="ChEBI" id="CHEBI:15378"/>
        <dbReference type="ChEBI" id="CHEBI:17585"/>
        <dbReference type="ChEBI" id="CHEBI:57540"/>
        <dbReference type="ChEBI" id="CHEBI:57945"/>
        <dbReference type="ChEBI" id="CHEBI:72745"/>
    </reaction>
</comment>
<dbReference type="PANTHER" id="PTHR43570:SF9">
    <property type="entry name" value="ALDEHYDE DEHYDROGENASE FAMILY 3 MEMBER A2"/>
    <property type="match status" value="1"/>
</dbReference>
<reference evidence="27 28" key="1">
    <citation type="submission" date="2017-08" db="EMBL/GenBank/DDBJ databases">
        <title>USMARCv1.0.</title>
        <authorList>
            <person name="Hannum G.I."/>
            <person name="Koren S."/>
            <person name="Schroeder S.G."/>
            <person name="Chin S.C."/>
            <person name="Nonneman D.J."/>
            <person name="Becker S.A."/>
            <person name="Rosen B.D."/>
            <person name="Bickhart D.M."/>
            <person name="Putnam N.H."/>
            <person name="Green R.E."/>
            <person name="Tuggle C.K."/>
            <person name="Liu H."/>
            <person name="Rohrer G.A."/>
            <person name="Warr A."/>
            <person name="Hall R."/>
            <person name="Kim K."/>
            <person name="Hume D.A."/>
            <person name="Talbot R."/>
            <person name="Chow W."/>
            <person name="Howe K."/>
            <person name="Schwartz A.S."/>
            <person name="Watson M."/>
            <person name="Archibald A.L."/>
            <person name="Phillippy A.M."/>
            <person name="Smith T.P.L."/>
        </authorList>
    </citation>
    <scope>NUCLEOTIDE SEQUENCE [LARGE SCALE GENOMIC DNA]</scope>
</reference>
<dbReference type="GO" id="GO:0005789">
    <property type="term" value="C:endoplasmic reticulum membrane"/>
    <property type="evidence" value="ECO:0007669"/>
    <property type="project" value="UniProtKB-SubCell"/>
</dbReference>
<reference evidence="27" key="2">
    <citation type="submission" date="2025-08" db="UniProtKB">
        <authorList>
            <consortium name="Ensembl"/>
        </authorList>
    </citation>
    <scope>IDENTIFICATION</scope>
</reference>
<comment type="catalytic activity">
    <reaction evidence="24">
        <text>decanal + NAD(+) + H2O = decanoate + NADH + 2 H(+)</text>
        <dbReference type="Rhea" id="RHEA:44104"/>
        <dbReference type="ChEBI" id="CHEBI:15377"/>
        <dbReference type="ChEBI" id="CHEBI:15378"/>
        <dbReference type="ChEBI" id="CHEBI:27689"/>
        <dbReference type="ChEBI" id="CHEBI:31457"/>
        <dbReference type="ChEBI" id="CHEBI:57540"/>
        <dbReference type="ChEBI" id="CHEBI:57945"/>
    </reaction>
</comment>
<dbReference type="SUPFAM" id="SSF53720">
    <property type="entry name" value="ALDH-like"/>
    <property type="match status" value="1"/>
</dbReference>
<evidence type="ECO:0000256" key="11">
    <source>
        <dbReference type="ARBA" id="ARBA00024226"/>
    </source>
</evidence>
<comment type="catalytic activity">
    <reaction evidence="17">
        <text>(2E,6E)-farnesal + NAD(+) + H2O = (2E,6E)-farnesoate + NADH + 2 H(+)</text>
        <dbReference type="Rhea" id="RHEA:24216"/>
        <dbReference type="ChEBI" id="CHEBI:15377"/>
        <dbReference type="ChEBI" id="CHEBI:15378"/>
        <dbReference type="ChEBI" id="CHEBI:15894"/>
        <dbReference type="ChEBI" id="CHEBI:57540"/>
        <dbReference type="ChEBI" id="CHEBI:57945"/>
        <dbReference type="ChEBI" id="CHEBI:83276"/>
        <dbReference type="EC" id="1.2.1.94"/>
    </reaction>
</comment>
<dbReference type="GO" id="GO:0006631">
    <property type="term" value="P:fatty acid metabolic process"/>
    <property type="evidence" value="ECO:0007669"/>
    <property type="project" value="UniProtKB-KW"/>
</dbReference>
<keyword evidence="8" id="KW-1133">Transmembrane helix</keyword>
<accession>A0A4X1SZG6</accession>
<evidence type="ECO:0000259" key="26">
    <source>
        <dbReference type="Pfam" id="PF00171"/>
    </source>
</evidence>
<keyword evidence="6" id="KW-0443">Lipid metabolism</keyword>
<comment type="subcellular location">
    <subcellularLocation>
        <location evidence="1">Endoplasmic reticulum membrane</location>
        <topology evidence="1">Single-pass membrane protein</topology>
        <orientation evidence="1">Cytoplasmic side</orientation>
    </subcellularLocation>
    <subcellularLocation>
        <location evidence="2">Microsome membrane</location>
    </subcellularLocation>
</comment>
<dbReference type="InterPro" id="IPR015590">
    <property type="entry name" value="Aldehyde_DH_dom"/>
</dbReference>
<comment type="catalytic activity">
    <reaction evidence="16">
        <text>heptanal + NAD(+) + H2O = heptanoate + NADH + 2 H(+)</text>
        <dbReference type="Rhea" id="RHEA:44108"/>
        <dbReference type="ChEBI" id="CHEBI:15377"/>
        <dbReference type="ChEBI" id="CHEBI:15378"/>
        <dbReference type="ChEBI" id="CHEBI:32362"/>
        <dbReference type="ChEBI" id="CHEBI:34787"/>
        <dbReference type="ChEBI" id="CHEBI:57540"/>
        <dbReference type="ChEBI" id="CHEBI:57945"/>
    </reaction>
</comment>
<keyword evidence="5" id="KW-0256">Endoplasmic reticulum</keyword>
<dbReference type="Ensembl" id="ENSSSCT00070010589.1">
    <property type="protein sequence ID" value="ENSSSCP00070008705.1"/>
    <property type="gene ID" value="ENSSSCG00070005523.1"/>
</dbReference>
<evidence type="ECO:0000256" key="19">
    <source>
        <dbReference type="ARBA" id="ARBA00048322"/>
    </source>
</evidence>
<dbReference type="FunFam" id="3.40.309.10:FF:000034">
    <property type="entry name" value="Aldehyde dehydrogenase, dimeric NADP-preferring"/>
    <property type="match status" value="1"/>
</dbReference>
<dbReference type="EC" id="1.2.1.94" evidence="12"/>
<evidence type="ECO:0000256" key="10">
    <source>
        <dbReference type="ARBA" id="ARBA00023136"/>
    </source>
</evidence>
<dbReference type="InterPro" id="IPR012394">
    <property type="entry name" value="Aldehyde_DH_NAD(P)"/>
</dbReference>
<evidence type="ECO:0000256" key="23">
    <source>
        <dbReference type="ARBA" id="ARBA00048895"/>
    </source>
</evidence>
<keyword evidence="4" id="KW-0812">Transmembrane</keyword>
<evidence type="ECO:0000256" key="25">
    <source>
        <dbReference type="ARBA" id="ARBA00049148"/>
    </source>
</evidence>
<evidence type="ECO:0000256" key="6">
    <source>
        <dbReference type="ARBA" id="ARBA00022832"/>
    </source>
</evidence>
<dbReference type="Proteomes" id="UP000314985">
    <property type="component" value="Chromosome 12"/>
</dbReference>
<dbReference type="AlphaFoldDB" id="A0A4X1SZG6"/>
<evidence type="ECO:0000256" key="15">
    <source>
        <dbReference type="ARBA" id="ARBA00047498"/>
    </source>
</evidence>
<protein>
    <recommendedName>
        <fullName evidence="13">Aldehyde dehydrogenase family 3 member A2</fullName>
        <ecNumber evidence="11">1.2.1.3</ecNumber>
        <ecNumber evidence="12">1.2.1.94</ecNumber>
    </recommendedName>
    <alternativeName>
        <fullName evidence="14">Fatty aldehyde dehydrogenase</fullName>
    </alternativeName>
</protein>
<proteinExistence type="inferred from homology"/>
<evidence type="ECO:0000256" key="8">
    <source>
        <dbReference type="ARBA" id="ARBA00022989"/>
    </source>
</evidence>
<comment type="catalytic activity">
    <reaction evidence="18">
        <text>tetradecanal + NAD(+) + H2O = tetradecanoate + NADH + 2 H(+)</text>
        <dbReference type="Rhea" id="RHEA:44172"/>
        <dbReference type="ChEBI" id="CHEBI:15377"/>
        <dbReference type="ChEBI" id="CHEBI:15378"/>
        <dbReference type="ChEBI" id="CHEBI:30807"/>
        <dbReference type="ChEBI" id="CHEBI:57540"/>
        <dbReference type="ChEBI" id="CHEBI:57945"/>
        <dbReference type="ChEBI" id="CHEBI:84067"/>
    </reaction>
</comment>
<evidence type="ECO:0000256" key="13">
    <source>
        <dbReference type="ARBA" id="ARBA00039622"/>
    </source>
</evidence>
<keyword evidence="7" id="KW-0492">Microsome</keyword>
<evidence type="ECO:0000256" key="9">
    <source>
        <dbReference type="ARBA" id="ARBA00023002"/>
    </source>
</evidence>
<evidence type="ECO:0000256" key="1">
    <source>
        <dbReference type="ARBA" id="ARBA00004131"/>
    </source>
</evidence>
<comment type="catalytic activity">
    <reaction evidence="15">
        <text>2,6,10,14-tetramethylpentadecanal + NAD(+) + H2O = 2,6,10,14-tetramethylpentadecanoate + NADH + 2 H(+)</text>
        <dbReference type="Rhea" id="RHEA:44016"/>
        <dbReference type="ChEBI" id="CHEBI:15377"/>
        <dbReference type="ChEBI" id="CHEBI:15378"/>
        <dbReference type="ChEBI" id="CHEBI:49189"/>
        <dbReference type="ChEBI" id="CHEBI:57540"/>
        <dbReference type="ChEBI" id="CHEBI:57945"/>
        <dbReference type="ChEBI" id="CHEBI:77268"/>
    </reaction>
</comment>
<evidence type="ECO:0000256" key="16">
    <source>
        <dbReference type="ARBA" id="ARBA00047531"/>
    </source>
</evidence>
<comment type="catalytic activity">
    <reaction evidence="19">
        <text>dodecanoate + NADH + 2 H(+) = dodecanal + NAD(+) + H2O</text>
        <dbReference type="Rhea" id="RHEA:44168"/>
        <dbReference type="ChEBI" id="CHEBI:15377"/>
        <dbReference type="ChEBI" id="CHEBI:15378"/>
        <dbReference type="ChEBI" id="CHEBI:18262"/>
        <dbReference type="ChEBI" id="CHEBI:27836"/>
        <dbReference type="ChEBI" id="CHEBI:57540"/>
        <dbReference type="ChEBI" id="CHEBI:57945"/>
    </reaction>
</comment>
<dbReference type="Pfam" id="PF00171">
    <property type="entry name" value="Aldedh"/>
    <property type="match status" value="1"/>
</dbReference>
<dbReference type="EC" id="1.2.1.3" evidence="11"/>